<evidence type="ECO:0000313" key="1">
    <source>
        <dbReference type="EMBL" id="SDZ06694.1"/>
    </source>
</evidence>
<dbReference type="AlphaFoldDB" id="A0A1H3PZE7"/>
<evidence type="ECO:0000313" key="2">
    <source>
        <dbReference type="Proteomes" id="UP000199515"/>
    </source>
</evidence>
<dbReference type="Proteomes" id="UP000199515">
    <property type="component" value="Unassembled WGS sequence"/>
</dbReference>
<dbReference type="NCBIfam" id="TIGR03187">
    <property type="entry name" value="DGQHR"/>
    <property type="match status" value="1"/>
</dbReference>
<dbReference type="Pfam" id="PF14072">
    <property type="entry name" value="DndB"/>
    <property type="match status" value="1"/>
</dbReference>
<keyword evidence="2" id="KW-1185">Reference proteome</keyword>
<dbReference type="STRING" id="589385.SAMN05421504_10921"/>
<protein>
    <submittedName>
        <fullName evidence="1">DGQHR domain-containing protein</fullName>
    </submittedName>
</protein>
<gene>
    <name evidence="1" type="ORF">SAMN05421504_10921</name>
</gene>
<name>A0A1H3PZE7_9PSEU</name>
<proteinExistence type="predicted"/>
<dbReference type="CDD" id="cd16412">
    <property type="entry name" value="dndB"/>
    <property type="match status" value="1"/>
</dbReference>
<sequence>MWQGRPTLVNDFEGALEHDDILAAMEAASREAAAVGGRIFPCTVFKQGRRTMVSTAFPNPFIQRQVVADSATKGSSARENLNRPLMPDHAKAIKEYVVANRDDYILPPVTLNVDKYPSLHVQRSPGAPTRLGYLVVHDATRFFVTDGQHRIAALTGYPAGRSGASGALDEVQDLDSDAMAVLIVIETDRARIRQDFADAAKTKQIPPSLLAVYNTRQPVNRVLAEITEGSKLFNGRIDETSKTLPKLSQHVFLLNQVRGFVKELLFGDYAMSEESLTRQAMIRLGSADEQKEFVREALLLLDVLTEHMHPWSTIVGLPRSGAVANQIPDFRAEYVNMTATGLNIIGRMGFHILKEPSDALRRERCFELATKIDWRRKAEIWQNNIISGDNKISTQRGPVTVAAKAVHEALGI</sequence>
<dbReference type="InterPro" id="IPR017601">
    <property type="entry name" value="DGQHR-contain_dom"/>
</dbReference>
<accession>A0A1H3PZE7</accession>
<reference evidence="1 2" key="1">
    <citation type="submission" date="2016-10" db="EMBL/GenBank/DDBJ databases">
        <authorList>
            <person name="de Groot N.N."/>
        </authorList>
    </citation>
    <scope>NUCLEOTIDE SEQUENCE [LARGE SCALE GENOMIC DNA]</scope>
    <source>
        <strain evidence="1 2">CPCC 202699</strain>
    </source>
</reference>
<dbReference type="OrthoDB" id="3524978at2"/>
<dbReference type="EMBL" id="FNON01000009">
    <property type="protein sequence ID" value="SDZ06694.1"/>
    <property type="molecule type" value="Genomic_DNA"/>
</dbReference>
<organism evidence="1 2">
    <name type="scientific">Amycolatopsis xylanica</name>
    <dbReference type="NCBI Taxonomy" id="589385"/>
    <lineage>
        <taxon>Bacteria</taxon>
        <taxon>Bacillati</taxon>
        <taxon>Actinomycetota</taxon>
        <taxon>Actinomycetes</taxon>
        <taxon>Pseudonocardiales</taxon>
        <taxon>Pseudonocardiaceae</taxon>
        <taxon>Amycolatopsis</taxon>
    </lineage>
</organism>
<dbReference type="InterPro" id="IPR017642">
    <property type="entry name" value="DNA_S_mod_DndB"/>
</dbReference>